<dbReference type="FunFam" id="3.90.640.10:FF:000207">
    <property type="entry name" value="Uncharacterized protein"/>
    <property type="match status" value="1"/>
</dbReference>
<dbReference type="Gene3D" id="3.30.420.40">
    <property type="match status" value="2"/>
</dbReference>
<dbReference type="OrthoDB" id="337660at2759"/>
<dbReference type="InterPro" id="IPR043129">
    <property type="entry name" value="ATPase_NBD"/>
</dbReference>
<organism evidence="2">
    <name type="scientific">Daphnia magna</name>
    <dbReference type="NCBI Taxonomy" id="35525"/>
    <lineage>
        <taxon>Eukaryota</taxon>
        <taxon>Metazoa</taxon>
        <taxon>Ecdysozoa</taxon>
        <taxon>Arthropoda</taxon>
        <taxon>Crustacea</taxon>
        <taxon>Branchiopoda</taxon>
        <taxon>Diplostraca</taxon>
        <taxon>Cladocera</taxon>
        <taxon>Anomopoda</taxon>
        <taxon>Daphniidae</taxon>
        <taxon>Daphnia</taxon>
    </lineage>
</organism>
<name>A0A0P6FPA5_9CRUS</name>
<dbReference type="EMBL" id="GDIQ01048976">
    <property type="protein sequence ID" value="JAN45761.1"/>
    <property type="molecule type" value="Transcribed_RNA"/>
</dbReference>
<dbReference type="SMART" id="SM00268">
    <property type="entry name" value="ACTIN"/>
    <property type="match status" value="1"/>
</dbReference>
<evidence type="ECO:0000313" key="2">
    <source>
        <dbReference type="EMBL" id="JAN38414.1"/>
    </source>
</evidence>
<dbReference type="PANTHER" id="PTHR11937">
    <property type="entry name" value="ACTIN"/>
    <property type="match status" value="1"/>
</dbReference>
<reference evidence="2" key="1">
    <citation type="submission" date="2015-10" db="EMBL/GenBank/DDBJ databases">
        <title>EvidentialGene: Evidence-directed Construction of Complete mRNA Transcriptomes without Genomes.</title>
        <authorList>
            <person name="Gilbert D.G."/>
        </authorList>
    </citation>
    <scope>NUCLEOTIDE SEQUENCE</scope>
</reference>
<proteinExistence type="inferred from homology"/>
<dbReference type="CDD" id="cd10207">
    <property type="entry name" value="ASKHA_NBD_Arp10"/>
    <property type="match status" value="1"/>
</dbReference>
<dbReference type="Gene3D" id="3.90.640.10">
    <property type="entry name" value="Actin, Chain A, domain 4"/>
    <property type="match status" value="1"/>
</dbReference>
<protein>
    <submittedName>
        <fullName evidence="2">Actin-related protein</fullName>
    </submittedName>
</protein>
<dbReference type="AlphaFoldDB" id="A0A0P6FPA5"/>
<comment type="similarity">
    <text evidence="1">Belongs to the actin family.</text>
</comment>
<dbReference type="InterPro" id="IPR004000">
    <property type="entry name" value="Actin"/>
</dbReference>
<evidence type="ECO:0000256" key="1">
    <source>
        <dbReference type="RuleBase" id="RU000487"/>
    </source>
</evidence>
<dbReference type="SUPFAM" id="SSF53067">
    <property type="entry name" value="Actin-like ATPase domain"/>
    <property type="match status" value="2"/>
</dbReference>
<sequence>MPIHDNDRHAVVLEIGRAYTKCGFVGENEPRVIIPSKLEGTKNGEGIYLHEYSTKKELHSNLVKFLHHIFFKYLLVNHRERRIVIVESLLCPTEFREVLANVLYIHFEVPSVLFVPSHLVTLYTLGISTAFVIDIGHEETTMIPVCEGTPLIHAWQAQPLGSKAIQGRLESLLLLRAKVQGNDGQKVDLVDVMPNLSRAVLEDIVLRTCFVTTLPRARQLVAARTDEEGPSPPVPPPTILYPLSGNNNLTLDGSVREESAEIFFETDNEMVSLASMVLDGILASPIDFRVPLAENLVIIGGGSMLPGLKFRLLAEIRDLQQHPKYSSRIALKALKVHRPPAKSNYAAWLGGAILGATEAIATRSYTREVYTQTNRVPDWNNLADNTKEVDSRAG</sequence>
<dbReference type="Pfam" id="PF00022">
    <property type="entry name" value="Actin"/>
    <property type="match status" value="1"/>
</dbReference>
<accession>A0A0P6FPA5</accession>
<dbReference type="EMBL" id="GDIQ01056323">
    <property type="protein sequence ID" value="JAN38414.1"/>
    <property type="molecule type" value="Transcribed_RNA"/>
</dbReference>